<protein>
    <submittedName>
        <fullName evidence="2">Uncharacterized protein</fullName>
    </submittedName>
</protein>
<feature type="region of interest" description="Disordered" evidence="1">
    <location>
        <begin position="1"/>
        <end position="33"/>
    </location>
</feature>
<keyword evidence="3" id="KW-1185">Reference proteome</keyword>
<feature type="region of interest" description="Disordered" evidence="1">
    <location>
        <begin position="107"/>
        <end position="213"/>
    </location>
</feature>
<dbReference type="EMBL" id="JADGIZ020000010">
    <property type="protein sequence ID" value="KAL2917577.1"/>
    <property type="molecule type" value="Genomic_DNA"/>
</dbReference>
<dbReference type="Proteomes" id="UP001527925">
    <property type="component" value="Unassembled WGS sequence"/>
</dbReference>
<evidence type="ECO:0000313" key="3">
    <source>
        <dbReference type="Proteomes" id="UP001527925"/>
    </source>
</evidence>
<proteinExistence type="predicted"/>
<comment type="caution">
    <text evidence="2">The sequence shown here is derived from an EMBL/GenBank/DDBJ whole genome shotgun (WGS) entry which is preliminary data.</text>
</comment>
<feature type="compositionally biased region" description="Polar residues" evidence="1">
    <location>
        <begin position="14"/>
        <end position="33"/>
    </location>
</feature>
<accession>A0ABR4NDK5</accession>
<feature type="compositionally biased region" description="Polar residues" evidence="1">
    <location>
        <begin position="177"/>
        <end position="206"/>
    </location>
</feature>
<feature type="compositionally biased region" description="Polar residues" evidence="1">
    <location>
        <begin position="144"/>
        <end position="168"/>
    </location>
</feature>
<gene>
    <name evidence="2" type="ORF">HK105_202862</name>
</gene>
<evidence type="ECO:0000313" key="2">
    <source>
        <dbReference type="EMBL" id="KAL2917577.1"/>
    </source>
</evidence>
<name>A0ABR4NDK5_9FUNG</name>
<organism evidence="2 3">
    <name type="scientific">Polyrhizophydium stewartii</name>
    <dbReference type="NCBI Taxonomy" id="2732419"/>
    <lineage>
        <taxon>Eukaryota</taxon>
        <taxon>Fungi</taxon>
        <taxon>Fungi incertae sedis</taxon>
        <taxon>Chytridiomycota</taxon>
        <taxon>Chytridiomycota incertae sedis</taxon>
        <taxon>Chytridiomycetes</taxon>
        <taxon>Rhizophydiales</taxon>
        <taxon>Rhizophydiales incertae sedis</taxon>
        <taxon>Polyrhizophydium</taxon>
    </lineage>
</organism>
<feature type="compositionally biased region" description="Basic and acidic residues" evidence="1">
    <location>
        <begin position="107"/>
        <end position="119"/>
    </location>
</feature>
<sequence>MPRSASRSAYLESAGTSPHASRGSNLHLTSSPSMTAQNAIHRICTSTGAADRGNIFLTTKKDVEFLSKLIQEQGSVDVTQSDKDEWTKMVLKKEIKSAEREMRMLQMEKDTKRTDRSDPSIDASANGGGVGLAGSAGDVHTASPGLSHSQQSSTLQRAHAQGVSTETGAHTDASYEAKSTSMPRPSKRQSQTISPAPIKSSTSRLGSLSKLFA</sequence>
<reference evidence="2 3" key="1">
    <citation type="submission" date="2023-09" db="EMBL/GenBank/DDBJ databases">
        <title>Pangenome analysis of Batrachochytrium dendrobatidis and related Chytrids.</title>
        <authorList>
            <person name="Yacoub M.N."/>
            <person name="Stajich J.E."/>
            <person name="James T.Y."/>
        </authorList>
    </citation>
    <scope>NUCLEOTIDE SEQUENCE [LARGE SCALE GENOMIC DNA]</scope>
    <source>
        <strain evidence="2 3">JEL0888</strain>
    </source>
</reference>
<evidence type="ECO:0000256" key="1">
    <source>
        <dbReference type="SAM" id="MobiDB-lite"/>
    </source>
</evidence>